<feature type="transmembrane region" description="Helical" evidence="1">
    <location>
        <begin position="74"/>
        <end position="97"/>
    </location>
</feature>
<comment type="caution">
    <text evidence="2">The sequence shown here is derived from an EMBL/GenBank/DDBJ whole genome shotgun (WGS) entry which is preliminary data.</text>
</comment>
<evidence type="ECO:0000313" key="2">
    <source>
        <dbReference type="EMBL" id="MDT0676234.1"/>
    </source>
</evidence>
<feature type="transmembrane region" description="Helical" evidence="1">
    <location>
        <begin position="131"/>
        <end position="164"/>
    </location>
</feature>
<dbReference type="RefSeq" id="WP_311502571.1">
    <property type="nucleotide sequence ID" value="NZ_JAVRHK010000003.1"/>
</dbReference>
<reference evidence="2 3" key="1">
    <citation type="submission" date="2023-09" db="EMBL/GenBank/DDBJ databases">
        <authorList>
            <person name="Rey-Velasco X."/>
        </authorList>
    </citation>
    <scope>NUCLEOTIDE SEQUENCE [LARGE SCALE GENOMIC DNA]</scope>
    <source>
        <strain evidence="2 3">F117</strain>
    </source>
</reference>
<evidence type="ECO:0000256" key="1">
    <source>
        <dbReference type="SAM" id="Phobius"/>
    </source>
</evidence>
<sequence length="286" mass="32305">MNSKYIKFKQQRELGDILSVLFKFLRENYKTFFASFFKFVTPAFILLIAAVTYYTYSTVGSPVFSTGAFNEGEVILAVIILAVSVLLYSAVLNGTVLHYVRSYMANNGEVVQAEVGRGLKKDIGKLVGLQLIVWILTLAGLILFLIPGIYISVPLGLSAAILVFRRTNVTDSISEAFQLVKDNWWITFFTIFVVVLLIYVISFIFQLPLLIYTIIKMFTVFQENSAGDISGVFDWVYMLLSIIASIFQYILYSILPLGLSFVYFNLNEKKNLTGTFESIENLGKHE</sequence>
<organism evidence="2 3">
    <name type="scientific">Autumnicola musiva</name>
    <dbReference type="NCBI Taxonomy" id="3075589"/>
    <lineage>
        <taxon>Bacteria</taxon>
        <taxon>Pseudomonadati</taxon>
        <taxon>Bacteroidota</taxon>
        <taxon>Flavobacteriia</taxon>
        <taxon>Flavobacteriales</taxon>
        <taxon>Flavobacteriaceae</taxon>
        <taxon>Autumnicola</taxon>
    </lineage>
</organism>
<evidence type="ECO:0000313" key="3">
    <source>
        <dbReference type="Proteomes" id="UP001262582"/>
    </source>
</evidence>
<keyword evidence="1" id="KW-1133">Transmembrane helix</keyword>
<dbReference type="Proteomes" id="UP001262582">
    <property type="component" value="Unassembled WGS sequence"/>
</dbReference>
<keyword evidence="3" id="KW-1185">Reference proteome</keyword>
<gene>
    <name evidence="2" type="ORF">RM539_06520</name>
</gene>
<evidence type="ECO:0008006" key="4">
    <source>
        <dbReference type="Google" id="ProtNLM"/>
    </source>
</evidence>
<keyword evidence="1" id="KW-0812">Transmembrane</keyword>
<keyword evidence="1" id="KW-0472">Membrane</keyword>
<proteinExistence type="predicted"/>
<name>A0ABU3D496_9FLAO</name>
<accession>A0ABU3D496</accession>
<feature type="transmembrane region" description="Helical" evidence="1">
    <location>
        <begin position="184"/>
        <end position="215"/>
    </location>
</feature>
<protein>
    <recommendedName>
        <fullName evidence="4">Glycerophosphoryl diester phosphodiesterase membrane domain-containing protein</fullName>
    </recommendedName>
</protein>
<feature type="transmembrane region" description="Helical" evidence="1">
    <location>
        <begin position="236"/>
        <end position="264"/>
    </location>
</feature>
<dbReference type="EMBL" id="JAVRHK010000003">
    <property type="protein sequence ID" value="MDT0676234.1"/>
    <property type="molecule type" value="Genomic_DNA"/>
</dbReference>
<feature type="transmembrane region" description="Helical" evidence="1">
    <location>
        <begin position="32"/>
        <end position="54"/>
    </location>
</feature>